<dbReference type="GO" id="GO:0006351">
    <property type="term" value="P:DNA-templated transcription"/>
    <property type="evidence" value="ECO:0007669"/>
    <property type="project" value="InterPro"/>
</dbReference>
<comment type="caution">
    <text evidence="7">The sequence shown here is derived from an EMBL/GenBank/DDBJ whole genome shotgun (WGS) entry which is preliminary data.</text>
</comment>
<gene>
    <name evidence="7" type="ORF">CC78DRAFT_579084</name>
</gene>
<dbReference type="CDD" id="cd12148">
    <property type="entry name" value="fungal_TF_MHR"/>
    <property type="match status" value="1"/>
</dbReference>
<reference evidence="8" key="1">
    <citation type="journal article" date="2020" name="Stud. Mycol.">
        <title>101 Dothideomycetes genomes: A test case for predicting lifestyles and emergence of pathogens.</title>
        <authorList>
            <person name="Haridas S."/>
            <person name="Albert R."/>
            <person name="Binder M."/>
            <person name="Bloem J."/>
            <person name="LaButti K."/>
            <person name="Salamov A."/>
            <person name="Andreopoulos B."/>
            <person name="Baker S."/>
            <person name="Barry K."/>
            <person name="Bills G."/>
            <person name="Bluhm B."/>
            <person name="Cannon C."/>
            <person name="Castanera R."/>
            <person name="Culley D."/>
            <person name="Daum C."/>
            <person name="Ezra D."/>
            <person name="Gonzalez J."/>
            <person name="Henrissat B."/>
            <person name="Kuo A."/>
            <person name="Liang C."/>
            <person name="Lipzen A."/>
            <person name="Lutzoni F."/>
            <person name="Magnuson J."/>
            <person name="Mondo S."/>
            <person name="Nolan M."/>
            <person name="Ohm R."/>
            <person name="Pangilinan J."/>
            <person name="Park H.-J."/>
            <person name="Ramirez L."/>
            <person name="Alfaro M."/>
            <person name="Sun H."/>
            <person name="Tritt A."/>
            <person name="Yoshinaga Y."/>
            <person name="Zwiers L.-H."/>
            <person name="Turgeon B."/>
            <person name="Goodwin S."/>
            <person name="Spatafora J."/>
            <person name="Crous P."/>
            <person name="Grigoriev I."/>
        </authorList>
    </citation>
    <scope>NUCLEOTIDE SEQUENCE [LARGE SCALE GENOMIC DNA]</scope>
    <source>
        <strain evidence="8">CBS 304.66</strain>
    </source>
</reference>
<name>A0A9P4N723_9PLEO</name>
<proteinExistence type="predicted"/>
<organism evidence="7 8">
    <name type="scientific">Lojkania enalia</name>
    <dbReference type="NCBI Taxonomy" id="147567"/>
    <lineage>
        <taxon>Eukaryota</taxon>
        <taxon>Fungi</taxon>
        <taxon>Dikarya</taxon>
        <taxon>Ascomycota</taxon>
        <taxon>Pezizomycotina</taxon>
        <taxon>Dothideomycetes</taxon>
        <taxon>Pleosporomycetidae</taxon>
        <taxon>Pleosporales</taxon>
        <taxon>Pleosporales incertae sedis</taxon>
        <taxon>Lojkania</taxon>
    </lineage>
</organism>
<evidence type="ECO:0000256" key="2">
    <source>
        <dbReference type="ARBA" id="ARBA00023015"/>
    </source>
</evidence>
<dbReference type="InterPro" id="IPR007219">
    <property type="entry name" value="XnlR_reg_dom"/>
</dbReference>
<keyword evidence="3" id="KW-0804">Transcription</keyword>
<feature type="region of interest" description="Disordered" evidence="5">
    <location>
        <begin position="87"/>
        <end position="118"/>
    </location>
</feature>
<dbReference type="InterPro" id="IPR036864">
    <property type="entry name" value="Zn2-C6_fun-type_DNA-bd_sf"/>
</dbReference>
<evidence type="ECO:0000259" key="6">
    <source>
        <dbReference type="PROSITE" id="PS50048"/>
    </source>
</evidence>
<dbReference type="GO" id="GO:0003677">
    <property type="term" value="F:DNA binding"/>
    <property type="evidence" value="ECO:0007669"/>
    <property type="project" value="InterPro"/>
</dbReference>
<keyword evidence="4" id="KW-0539">Nucleus</keyword>
<feature type="region of interest" description="Disordered" evidence="5">
    <location>
        <begin position="619"/>
        <end position="656"/>
    </location>
</feature>
<dbReference type="AlphaFoldDB" id="A0A9P4N723"/>
<feature type="compositionally biased region" description="Polar residues" evidence="5">
    <location>
        <begin position="93"/>
        <end position="105"/>
    </location>
</feature>
<dbReference type="SMART" id="SM00906">
    <property type="entry name" value="Fungal_trans"/>
    <property type="match status" value="1"/>
</dbReference>
<dbReference type="SMART" id="SM00066">
    <property type="entry name" value="GAL4"/>
    <property type="match status" value="1"/>
</dbReference>
<keyword evidence="8" id="KW-1185">Reference proteome</keyword>
<dbReference type="PANTHER" id="PTHR47840:SF1">
    <property type="entry name" value="ZN(II)2CYS6 TRANSCRIPTION FACTOR (EUROFUNG)"/>
    <property type="match status" value="1"/>
</dbReference>
<evidence type="ECO:0000256" key="1">
    <source>
        <dbReference type="ARBA" id="ARBA00022723"/>
    </source>
</evidence>
<protein>
    <recommendedName>
        <fullName evidence="6">Zn(2)-C6 fungal-type domain-containing protein</fullName>
    </recommendedName>
</protein>
<dbReference type="GO" id="GO:0000981">
    <property type="term" value="F:DNA-binding transcription factor activity, RNA polymerase II-specific"/>
    <property type="evidence" value="ECO:0007669"/>
    <property type="project" value="InterPro"/>
</dbReference>
<evidence type="ECO:0000256" key="4">
    <source>
        <dbReference type="ARBA" id="ARBA00023242"/>
    </source>
</evidence>
<evidence type="ECO:0000256" key="5">
    <source>
        <dbReference type="SAM" id="MobiDB-lite"/>
    </source>
</evidence>
<dbReference type="CDD" id="cd00067">
    <property type="entry name" value="GAL4"/>
    <property type="match status" value="1"/>
</dbReference>
<dbReference type="GO" id="GO:0008270">
    <property type="term" value="F:zinc ion binding"/>
    <property type="evidence" value="ECO:0007669"/>
    <property type="project" value="InterPro"/>
</dbReference>
<dbReference type="PANTHER" id="PTHR47840">
    <property type="entry name" value="ZN(II)2CYS6 TRANSCRIPTION FACTOR (EUROFUNG)-RELATED"/>
    <property type="match status" value="1"/>
</dbReference>
<dbReference type="Proteomes" id="UP000800093">
    <property type="component" value="Unassembled WGS sequence"/>
</dbReference>
<dbReference type="SUPFAM" id="SSF57701">
    <property type="entry name" value="Zn2/Cys6 DNA-binding domain"/>
    <property type="match status" value="1"/>
</dbReference>
<keyword evidence="2" id="KW-0805">Transcription regulation</keyword>
<feature type="domain" description="Zn(2)-C6 fungal-type" evidence="6">
    <location>
        <begin position="20"/>
        <end position="51"/>
    </location>
</feature>
<keyword evidence="1" id="KW-0479">Metal-binding</keyword>
<feature type="compositionally biased region" description="Polar residues" evidence="5">
    <location>
        <begin position="641"/>
        <end position="656"/>
    </location>
</feature>
<evidence type="ECO:0000313" key="8">
    <source>
        <dbReference type="Proteomes" id="UP000800093"/>
    </source>
</evidence>
<dbReference type="OrthoDB" id="6509908at2759"/>
<sequence length="761" mass="85494">MPKETTDLAVRKKMRKGTHSCFECRRRKIRCIFPLDSPDVCSECFARGSRCIDQEHANPDVIVDHRKNLRERVSRLEALVDQLLEDKSEKSVADTSSSKTPNLITRDTFPPTPLSSEGSQSILLTNQRAPSERGHHVPILSVFEDALNDAEERIKARMGDRKDSTPAPNAPPAERFTVTAQNIDDMMDENSAGFRAKRERAKHGLLAMLPPAEKLNKILNSNHEWWATWRRKCSGTAGDLTLAQFASKAISESNIGAIGTIILAVGICSDEDIVDKCIDAVDRWVLADDEYAATLEGMECMILKAKWYADVGQPRRAWISQRKGLMYAQLMGLHRKRTSSAPHESIWWSLYHSDRFMSLLLGLPYGVNDSHCDLTLPEQSSEYIAPLIFMNRVSILAGKVIDRNQGIAEQSFAWALQLDQELEDLYKQLDPNWLEYSPLLADIEKNAADLRERLMAQMVYHQIRVYLHLPFMLKSESNNRFSYSRTACLNGSRQVLQLYQALRTGEVQPLYECKAVDFIGFTSAVLIMLGLFNYGATNGAVSPKDHESDIRLIEISIDIFRRASGERGGKVALQSANVLEKMIKKLKVDFGKSGCPPEDCENMTDFVIPYFGTISIRKGGKGATPPRLPQKDPVQLPPLQSPAQFTPSSDNSGPNMFDRSLSSAITQEPFNFNSDPFVSYDGFYNWNNNTTNSDGSTLGAQVNDDSMNNFPLPTNNFSWQNVPMDIDQDWSWFLNDSSGITEESMAQVGDQFTQQTYVGFS</sequence>
<dbReference type="EMBL" id="ML986604">
    <property type="protein sequence ID" value="KAF2265589.1"/>
    <property type="molecule type" value="Genomic_DNA"/>
</dbReference>
<evidence type="ECO:0000256" key="3">
    <source>
        <dbReference type="ARBA" id="ARBA00023163"/>
    </source>
</evidence>
<accession>A0A9P4N723</accession>
<dbReference type="PROSITE" id="PS50048">
    <property type="entry name" value="ZN2_CY6_FUNGAL_2"/>
    <property type="match status" value="1"/>
</dbReference>
<dbReference type="Gene3D" id="4.10.240.10">
    <property type="entry name" value="Zn(2)-C6 fungal-type DNA-binding domain"/>
    <property type="match status" value="1"/>
</dbReference>
<dbReference type="InterPro" id="IPR001138">
    <property type="entry name" value="Zn2Cys6_DnaBD"/>
</dbReference>
<evidence type="ECO:0000313" key="7">
    <source>
        <dbReference type="EMBL" id="KAF2265589.1"/>
    </source>
</evidence>
<dbReference type="PROSITE" id="PS00463">
    <property type="entry name" value="ZN2_CY6_FUNGAL_1"/>
    <property type="match status" value="1"/>
</dbReference>